<gene>
    <name evidence="1" type="ORF">PTD2_20957</name>
</gene>
<protein>
    <submittedName>
        <fullName evidence="1">Uncharacterized protein</fullName>
    </submittedName>
</protein>
<accession>A4CAB7</accession>
<evidence type="ECO:0000313" key="2">
    <source>
        <dbReference type="Proteomes" id="UP000006201"/>
    </source>
</evidence>
<dbReference type="EMBL" id="AAOH01000004">
    <property type="protein sequence ID" value="EAR28325.1"/>
    <property type="molecule type" value="Genomic_DNA"/>
</dbReference>
<name>A4CAB7_9GAMM</name>
<organism evidence="1 2">
    <name type="scientific">Pseudoalteromonas tunicata D2</name>
    <dbReference type="NCBI Taxonomy" id="87626"/>
    <lineage>
        <taxon>Bacteria</taxon>
        <taxon>Pseudomonadati</taxon>
        <taxon>Pseudomonadota</taxon>
        <taxon>Gammaproteobacteria</taxon>
        <taxon>Alteromonadales</taxon>
        <taxon>Pseudoalteromonadaceae</taxon>
        <taxon>Pseudoalteromonas</taxon>
    </lineage>
</organism>
<sequence length="28" mass="3137">MQDTKPDATLFFFNSMLRDAVMGEATKA</sequence>
<proteinExistence type="predicted"/>
<reference evidence="1 2" key="1">
    <citation type="submission" date="2006-02" db="EMBL/GenBank/DDBJ databases">
        <authorList>
            <person name="Moran M.A."/>
            <person name="Kjelleberg S."/>
            <person name="Egan S."/>
            <person name="Saunders N."/>
            <person name="Thomas T."/>
            <person name="Ferriera S."/>
            <person name="Johnson J."/>
            <person name="Kravitz S."/>
            <person name="Halpern A."/>
            <person name="Remington K."/>
            <person name="Beeson K."/>
            <person name="Tran B."/>
            <person name="Rogers Y.-H."/>
            <person name="Friedman R."/>
            <person name="Venter J.C."/>
        </authorList>
    </citation>
    <scope>NUCLEOTIDE SEQUENCE [LARGE SCALE GENOMIC DNA]</scope>
    <source>
        <strain evidence="1 2">D2</strain>
    </source>
</reference>
<evidence type="ECO:0000313" key="1">
    <source>
        <dbReference type="EMBL" id="EAR28325.1"/>
    </source>
</evidence>
<comment type="caution">
    <text evidence="1">The sequence shown here is derived from an EMBL/GenBank/DDBJ whole genome shotgun (WGS) entry which is preliminary data.</text>
</comment>
<dbReference type="HOGENOM" id="CLU_3412810_0_0_6"/>
<dbReference type="Proteomes" id="UP000006201">
    <property type="component" value="Unassembled WGS sequence"/>
</dbReference>
<dbReference type="AlphaFoldDB" id="A4CAB7"/>
<keyword evidence="2" id="KW-1185">Reference proteome</keyword>